<feature type="domain" description="Ketosynthase family 3 (KS3)" evidence="11">
    <location>
        <begin position="736"/>
        <end position="1164"/>
    </location>
</feature>
<dbReference type="PANTHER" id="PTHR43775:SF51">
    <property type="entry name" value="INACTIVE PHENOLPHTHIOCEROL SYNTHESIS POLYKETIDE SYNTHASE TYPE I PKS1-RELATED"/>
    <property type="match status" value="1"/>
</dbReference>
<dbReference type="SMART" id="SM00822">
    <property type="entry name" value="PKS_KR"/>
    <property type="match status" value="2"/>
</dbReference>
<dbReference type="CDD" id="cd08952">
    <property type="entry name" value="KR_1_SDR_x"/>
    <property type="match status" value="1"/>
</dbReference>
<keyword evidence="3" id="KW-0597">Phosphoprotein</keyword>
<dbReference type="PROSITE" id="PS50075">
    <property type="entry name" value="CARRIER"/>
    <property type="match status" value="2"/>
</dbReference>
<dbReference type="PROSITE" id="PS52019">
    <property type="entry name" value="PKS_MFAS_DH"/>
    <property type="match status" value="1"/>
</dbReference>
<dbReference type="SUPFAM" id="SSF51735">
    <property type="entry name" value="NAD(P)-binding Rossmann-fold domains"/>
    <property type="match status" value="5"/>
</dbReference>
<dbReference type="PANTHER" id="PTHR43775">
    <property type="entry name" value="FATTY ACID SYNTHASE"/>
    <property type="match status" value="1"/>
</dbReference>
<evidence type="ECO:0000256" key="4">
    <source>
        <dbReference type="ARBA" id="ARBA00022679"/>
    </source>
</evidence>
<evidence type="ECO:0000259" key="11">
    <source>
        <dbReference type="PROSITE" id="PS52004"/>
    </source>
</evidence>
<dbReference type="InterPro" id="IPR002364">
    <property type="entry name" value="Quin_OxRdtase/zeta-crystal_CS"/>
</dbReference>
<evidence type="ECO:0000256" key="2">
    <source>
        <dbReference type="ARBA" id="ARBA00022450"/>
    </source>
</evidence>
<dbReference type="InterPro" id="IPR006162">
    <property type="entry name" value="Ppantetheine_attach_site"/>
</dbReference>
<keyword evidence="2" id="KW-0596">Phosphopantetheine</keyword>
<feature type="domain" description="PKS/mFAS DH" evidence="12">
    <location>
        <begin position="1631"/>
        <end position="1908"/>
    </location>
</feature>
<dbReference type="SUPFAM" id="SSF55048">
    <property type="entry name" value="Probable ACP-binding domain of malonyl-CoA ACP transacylase"/>
    <property type="match status" value="1"/>
</dbReference>
<dbReference type="InterPro" id="IPR057326">
    <property type="entry name" value="KR_dom"/>
</dbReference>
<evidence type="ECO:0000256" key="5">
    <source>
        <dbReference type="ARBA" id="ARBA00023194"/>
    </source>
</evidence>
<feature type="domain" description="Carrier" evidence="10">
    <location>
        <begin position="638"/>
        <end position="717"/>
    </location>
</feature>
<dbReference type="SUPFAM" id="SSF47336">
    <property type="entry name" value="ACP-like"/>
    <property type="match status" value="2"/>
</dbReference>
<dbReference type="Pfam" id="PF22953">
    <property type="entry name" value="SpnB_Rossmann"/>
    <property type="match status" value="1"/>
</dbReference>
<dbReference type="SMART" id="SM00827">
    <property type="entry name" value="PKS_AT"/>
    <property type="match status" value="1"/>
</dbReference>
<evidence type="ECO:0000256" key="1">
    <source>
        <dbReference type="ARBA" id="ARBA00004792"/>
    </source>
</evidence>
<dbReference type="CDD" id="cd05195">
    <property type="entry name" value="enoyl_red"/>
    <property type="match status" value="1"/>
</dbReference>
<dbReference type="SMART" id="SM01294">
    <property type="entry name" value="PKS_PP_betabranch"/>
    <property type="match status" value="2"/>
</dbReference>
<dbReference type="Gene3D" id="3.40.50.720">
    <property type="entry name" value="NAD(P)-binding Rossmann-like Domain"/>
    <property type="match status" value="2"/>
</dbReference>
<comment type="caution">
    <text evidence="13">The sequence shown here is derived from an EMBL/GenBank/DDBJ whole genome shotgun (WGS) entry which is preliminary data.</text>
</comment>
<dbReference type="InterPro" id="IPR013154">
    <property type="entry name" value="ADH-like_N"/>
</dbReference>
<comment type="pathway">
    <text evidence="1">Antibiotic biosynthesis.</text>
</comment>
<dbReference type="RefSeq" id="WP_360021178.1">
    <property type="nucleotide sequence ID" value="NZ_JBEZAE010000059.1"/>
</dbReference>
<keyword evidence="5" id="KW-0045">Antibiotic biosynthesis</keyword>
<dbReference type="InterPro" id="IPR020807">
    <property type="entry name" value="PKS_DH"/>
</dbReference>
<accession>A0ABV3CMR6</accession>
<dbReference type="InterPro" id="IPR036291">
    <property type="entry name" value="NAD(P)-bd_dom_sf"/>
</dbReference>
<feature type="non-terminal residue" evidence="13">
    <location>
        <position position="1"/>
    </location>
</feature>
<gene>
    <name evidence="13" type="ORF">AB0A88_39085</name>
</gene>
<dbReference type="InterPro" id="IPR001227">
    <property type="entry name" value="Ac_transferase_dom_sf"/>
</dbReference>
<evidence type="ECO:0000256" key="8">
    <source>
        <dbReference type="PROSITE-ProRule" id="PRU01363"/>
    </source>
</evidence>
<dbReference type="InterPro" id="IPR014030">
    <property type="entry name" value="Ketoacyl_synth_N"/>
</dbReference>
<dbReference type="InterPro" id="IPR049552">
    <property type="entry name" value="PKS_DH_N"/>
</dbReference>
<evidence type="ECO:0000256" key="3">
    <source>
        <dbReference type="ARBA" id="ARBA00022553"/>
    </source>
</evidence>
<dbReference type="InterPro" id="IPR049900">
    <property type="entry name" value="PKS_mFAS_DH"/>
</dbReference>
<dbReference type="PROSITE" id="PS52004">
    <property type="entry name" value="KS3_2"/>
    <property type="match status" value="1"/>
</dbReference>
<reference evidence="13 14" key="1">
    <citation type="submission" date="2024-06" db="EMBL/GenBank/DDBJ databases">
        <title>The Natural Products Discovery Center: Release of the First 8490 Sequenced Strains for Exploring Actinobacteria Biosynthetic Diversity.</title>
        <authorList>
            <person name="Kalkreuter E."/>
            <person name="Kautsar S.A."/>
            <person name="Yang D."/>
            <person name="Bader C.D."/>
            <person name="Teijaro C.N."/>
            <person name="Fluegel L."/>
            <person name="Davis C.M."/>
            <person name="Simpson J.R."/>
            <person name="Lauterbach L."/>
            <person name="Steele A.D."/>
            <person name="Gui C."/>
            <person name="Meng S."/>
            <person name="Li G."/>
            <person name="Viehrig K."/>
            <person name="Ye F."/>
            <person name="Su P."/>
            <person name="Kiefer A.F."/>
            <person name="Nichols A."/>
            <person name="Cepeda A.J."/>
            <person name="Yan W."/>
            <person name="Fan B."/>
            <person name="Jiang Y."/>
            <person name="Adhikari A."/>
            <person name="Zheng C.-J."/>
            <person name="Schuster L."/>
            <person name="Cowan T.M."/>
            <person name="Smanski M.J."/>
            <person name="Chevrette M.G."/>
            <person name="De Carvalho L.P.S."/>
            <person name="Shen B."/>
        </authorList>
    </citation>
    <scope>NUCLEOTIDE SEQUENCE [LARGE SCALE GENOMIC DNA]</scope>
    <source>
        <strain evidence="13 14">NPDC045974</strain>
    </source>
</reference>
<dbReference type="SUPFAM" id="SSF52151">
    <property type="entry name" value="FabD/lysophospholipase-like"/>
    <property type="match status" value="2"/>
</dbReference>
<keyword evidence="4" id="KW-0808">Transferase</keyword>
<dbReference type="Gene3D" id="3.10.129.110">
    <property type="entry name" value="Polyketide synthase dehydratase"/>
    <property type="match status" value="1"/>
</dbReference>
<keyword evidence="7" id="KW-0012">Acyltransferase</keyword>
<dbReference type="PROSITE" id="PS00606">
    <property type="entry name" value="KS3_1"/>
    <property type="match status" value="1"/>
</dbReference>
<dbReference type="InterPro" id="IPR016039">
    <property type="entry name" value="Thiolase-like"/>
</dbReference>
<feature type="region of interest" description="C-terminal hotdog fold" evidence="8">
    <location>
        <begin position="1770"/>
        <end position="1908"/>
    </location>
</feature>
<dbReference type="InterPro" id="IPR011032">
    <property type="entry name" value="GroES-like_sf"/>
</dbReference>
<dbReference type="Pfam" id="PF00698">
    <property type="entry name" value="Acyl_transf_1"/>
    <property type="match status" value="2"/>
</dbReference>
<dbReference type="SUPFAM" id="SSF50129">
    <property type="entry name" value="GroES-like"/>
    <property type="match status" value="1"/>
</dbReference>
<dbReference type="InterPro" id="IPR020806">
    <property type="entry name" value="PKS_PP-bd"/>
</dbReference>
<feature type="domain" description="Carrier" evidence="10">
    <location>
        <begin position="2761"/>
        <end position="2836"/>
    </location>
</feature>
<dbReference type="SMART" id="SM00829">
    <property type="entry name" value="PKS_ER"/>
    <property type="match status" value="1"/>
</dbReference>
<feature type="compositionally biased region" description="Low complexity" evidence="9">
    <location>
        <begin position="2843"/>
        <end position="2866"/>
    </location>
</feature>
<dbReference type="Pfam" id="PF00550">
    <property type="entry name" value="PP-binding"/>
    <property type="match status" value="2"/>
</dbReference>
<evidence type="ECO:0000256" key="9">
    <source>
        <dbReference type="SAM" id="MobiDB-lite"/>
    </source>
</evidence>
<dbReference type="CDD" id="cd00833">
    <property type="entry name" value="PKS"/>
    <property type="match status" value="1"/>
</dbReference>
<dbReference type="Pfam" id="PF08240">
    <property type="entry name" value="ADH_N"/>
    <property type="match status" value="1"/>
</dbReference>
<dbReference type="Gene3D" id="3.40.366.10">
    <property type="entry name" value="Malonyl-Coenzyme A Acyl Carrier Protein, domain 2"/>
    <property type="match status" value="2"/>
</dbReference>
<evidence type="ECO:0000256" key="7">
    <source>
        <dbReference type="ARBA" id="ARBA00023315"/>
    </source>
</evidence>
<dbReference type="InterPro" id="IPR013968">
    <property type="entry name" value="PKS_KR"/>
</dbReference>
<dbReference type="Gene3D" id="1.10.1200.10">
    <property type="entry name" value="ACP-like"/>
    <property type="match status" value="2"/>
</dbReference>
<dbReference type="InterPro" id="IPR016036">
    <property type="entry name" value="Malonyl_transacylase_ACP-bd"/>
</dbReference>
<proteinExistence type="predicted"/>
<dbReference type="SMART" id="SM00825">
    <property type="entry name" value="PKS_KS"/>
    <property type="match status" value="1"/>
</dbReference>
<dbReference type="InterPro" id="IPR016035">
    <property type="entry name" value="Acyl_Trfase/lysoPLipase"/>
</dbReference>
<dbReference type="InterPro" id="IPR055123">
    <property type="entry name" value="SpnB-like_Rossmann"/>
</dbReference>
<dbReference type="InterPro" id="IPR020841">
    <property type="entry name" value="PKS_Beta-ketoAc_synthase_dom"/>
</dbReference>
<protein>
    <submittedName>
        <fullName evidence="13">SDR family NAD(P)-dependent oxidoreductase</fullName>
    </submittedName>
</protein>
<dbReference type="Gene3D" id="3.40.50.11460">
    <property type="match status" value="1"/>
</dbReference>
<evidence type="ECO:0000256" key="6">
    <source>
        <dbReference type="ARBA" id="ARBA00023268"/>
    </source>
</evidence>
<dbReference type="CDD" id="cd08956">
    <property type="entry name" value="KR_3_FAS_SDR_x"/>
    <property type="match status" value="1"/>
</dbReference>
<dbReference type="PROSITE" id="PS00012">
    <property type="entry name" value="PHOSPHOPANTETHEINE"/>
    <property type="match status" value="2"/>
</dbReference>
<dbReference type="Pfam" id="PF14765">
    <property type="entry name" value="PS-DH"/>
    <property type="match status" value="1"/>
</dbReference>
<feature type="region of interest" description="N-terminal hotdog fold" evidence="8">
    <location>
        <begin position="1631"/>
        <end position="1756"/>
    </location>
</feature>
<dbReference type="Pfam" id="PF13602">
    <property type="entry name" value="ADH_zinc_N_2"/>
    <property type="match status" value="1"/>
</dbReference>
<dbReference type="InterPro" id="IPR036736">
    <property type="entry name" value="ACP-like_sf"/>
</dbReference>
<dbReference type="Pfam" id="PF21089">
    <property type="entry name" value="PKS_DH_N"/>
    <property type="match status" value="1"/>
</dbReference>
<evidence type="ECO:0000313" key="14">
    <source>
        <dbReference type="Proteomes" id="UP001551329"/>
    </source>
</evidence>
<dbReference type="SUPFAM" id="SSF53901">
    <property type="entry name" value="Thiolase-like"/>
    <property type="match status" value="1"/>
</dbReference>
<dbReference type="SMART" id="SM00823">
    <property type="entry name" value="PKS_PP"/>
    <property type="match status" value="2"/>
</dbReference>
<dbReference type="SMART" id="SM00826">
    <property type="entry name" value="PKS_DH"/>
    <property type="match status" value="1"/>
</dbReference>
<dbReference type="InterPro" id="IPR020843">
    <property type="entry name" value="ER"/>
</dbReference>
<feature type="active site" description="Proton acceptor; for dehydratase activity" evidence="8">
    <location>
        <position position="1663"/>
    </location>
</feature>
<dbReference type="Pfam" id="PF16197">
    <property type="entry name" value="KAsynt_C_assoc"/>
    <property type="match status" value="1"/>
</dbReference>
<feature type="active site" description="Proton donor; for dehydratase activity" evidence="8">
    <location>
        <position position="1832"/>
    </location>
</feature>
<evidence type="ECO:0000259" key="12">
    <source>
        <dbReference type="PROSITE" id="PS52019"/>
    </source>
</evidence>
<dbReference type="InterPro" id="IPR009081">
    <property type="entry name" value="PP-bd_ACP"/>
</dbReference>
<dbReference type="Pfam" id="PF02801">
    <property type="entry name" value="Ketoacyl-synt_C"/>
    <property type="match status" value="1"/>
</dbReference>
<dbReference type="Proteomes" id="UP001551329">
    <property type="component" value="Unassembled WGS sequence"/>
</dbReference>
<dbReference type="Gene3D" id="3.30.70.3290">
    <property type="match status" value="2"/>
</dbReference>
<evidence type="ECO:0000259" key="10">
    <source>
        <dbReference type="PROSITE" id="PS50075"/>
    </source>
</evidence>
<sequence>TEPALDATYWYRNLRHPVGFAPAIETLATDEAFTHFIEVSAHPVLTMALPDTVTGLGTLRREDGGQERLITSLAEAWTNGLTVDWTPALPTTTGDRPDLPTYAFQRRHYWLHDSPAVQGSVQDSWRYRVDWKRLTVAEGPGLSGRWLVVAPEGRSSEAAPVLAALSGAGADPVRLDVSAPSDRQRLTEALREALAAAGGAVGGVVSLLAWDEDAHPGHPAPFTRGTGATLTLVQALEDAGVAAPLWCVTRGAVSVGRADHVASPAQAMVWGMGRVAALEHPERWGGLIDLPAEAGPAALDLMATVLAGGTGEDQVAVRASGLLARRLVRASLPAHGTASPWWQADGTVLVTGADEPAAAEAARRLARDGAGHLLLHTDPSGTEGTSGEDTGLAGLTGLSGLVAELADLGATATVVSCDLTDREAAARLLAGVSDEHPLSAVLHLPPTVDSEPLAATAPDALARVVTAKATAALHLASLLRESAAAGHRAPVLVLFSSVAATWGGAGQGAYAAGTAFLDALAGQHRAEGPTVTSVAWSPWEGSRVTEGATGERLRRLGLRPLAPATALTALDTALGHGDTAVTIADVDWSSFAPGFTTARPGTLLADLPEARRALDEQQSTTAADDTALSRELGGLTGAEQQRRVQELVREHLAVVLNHPSPEAVDAGRAFRDLGFDSLTAVELRNRLKNATGLALPATLVFDYPTPRTLAEFLLTEILGEQGGPAEPLPVDGGADDEPVAIVGMACRLPGGVASPEDLWQLVAGGEDAISEFPQDRGWDVEGLYDPDPDASGRTYCRAGGFLDGAGEFDADFFGISPREALAMDPQQRLLLETSWEAVEDAGIDPTSLQGRQVGVFAGTNGPHYEPLLRSAAEDLEGYVGTGNAASIMSGRVSYALGLEGPAVTVDTACSSSLVALHLAVQALRKGEVDMALAGGVTVMSTPTTFVEFSRQRGLAADGRSKAFAASADGFGPAEGVGMLLVERLSDARRNGHRVLAVVRGSAVNQDGASNGLTAPNGPSQQRVIRRALADARLTTADVDVVEAHGTGTRLGDPIEAQALIATYGQGRDAEQPLRLGSLKSNIGHTQAAAGVSGIIKMVQAMRHGLLPKTLHVDEPSDQIDWSAGTVELLTEAVDWPRKQDGGLRRAAVSSFGISGTNAHVVLEEAPTPTEDTPADEPSPAGSVVPWLVSAKTPAALDAQIGRLAAYASQGRTDDIDAGAVARVLADGRAQFEHRAVAIGTGQDELAAALAAPEGLVRGVTSGVGRVAFVFPGQGTQWAGMGAALLDASKEFAAAMAECETALSPYVDWSLEAVVRQAPGAPTLDRVDVVQPVTFAVMVSLAKVWQHHGITPQAVIGHSQGEIAAAYVAGALTLDDAARVVTLRSQSIAAHLAGKGGMISLALGQTDTQVRIEHLDGLSIAAVNGPTATVVSGDPTQIEELARTCEADGIRARIIPVDYASHSAHVETIETELAEVLAGLAPRVPEVPFFSTLDGAWITEPTLDATYWYRNLRHPVGFAPAIETLATDEAFTHFIEVSAHPVLTMALPDTVTGLGTLRREDGGQERLITSLAEAWTNGLPVDWTPLLPTTTTKNATNADLPTYAFQTERYWPRPDHSAAGDITSAGLGAAEHPLLGAAVALADSDGCLLTGSLSLRTHPWLADHAVAGTVLLPGTAFVELAFRAGDQVGCDVIEELTLDAPLVLPRRGAVRVQLSVGASDESGRRTFVLYAHPEDAPGEPEWTRHATGVLAVRTDRTAPVADPEAWPPAGAEAVDVDGLYDRFAASGYGYGPLFRGVRGVWRRGDEVFADVALPAEVAGAEGARFGLHPALLDAAVQAAGAGGAFGQGTRLPFAWSGISLYAVGATALRVRLTPTGPDSLSLSAADASGQPVFAADSLTVLPVDPAQLAAFSDSTPDALHLLEWAAWDGVTQPLPGAVVLGGDADGLAAALRAAGTGVLSFPDLAALAGAVDRGETPAPATVLVACPAAGPGGPEHVREALHGSLALMQAWLADERFADARLVLVTREAVAARSGEGLRSTGQAAVWGLGRSAQTESPGRFVLLDLADSHTAGDAAGHTGEDSGGDAAGRTAGDALLGSALAAALGSGEPQLALRDGTLLVPRLARAAAPAVADGLAALPLPAAPALWRLEPGTDGSLESLTAAPGDADALAPERLGPGEVRIAVRATGLNFRDVLIALGMYPDPALMGTEGAGVVTATGPGVTHLAPGDRVMGLLSGAYAPVVVADARTVTRMPEGWTFTQGASVPVVFLTAVYALRDLADVKPGERLLVHSAAGGVGMAAVQLARHWGVEVHGTASHGKWDALRALGLDDAHIASSRTLDFESAFRTTSGGAGMDVVLNSLAREFVDASLRLLGPGGRFVEMGKTDVRDAEKVAADHPGVGYRAFDLGEAGPERIGEMLAEVVALFESGVLRHLPVTTWDVRRARDAFRHVSQARHTGKVVLTMPSGLAPEGTVLLTGGTGALGGIVARHVVREWGVRRLLLVSRRGPDAPGAGDLVSELEALGAEVSVAAADVADRTALTALLDTIPAEHPLTAVIHTAGVLSDGTLPSMTAQDVEHVLRPKVDAAFLLDELTSTPTHDLAAFIMFSSAAAVFGGAGQGAYAAANATLDALAWRRRAAGLPALSLGWGLWAENSGMTGGLSDTDRSRLARSGATPMDSELTLSLLDASMRRDDPALVPIVLDVAALRAQERDGMLAPLLSGLTRGARAGRRRAAADGTGEAETDLGGRLAAMTPDDRTAHLRDLVRTHVATVLGHGTPSRVDLERAFRDTGFDSLTAVELRNRLNAATGLRLPATLVFDHPTPGELAGHLLDELGAAAGGSWADDTGSGSASGSASGDTSSAADRQTAAALAELDRLEGALAALTPAAGGRPELAARLRALAAALGDDGDGATDLDEASDDDLFSFIDKELGESDF</sequence>
<dbReference type="InterPro" id="IPR032821">
    <property type="entry name" value="PKS_assoc"/>
</dbReference>
<dbReference type="InterPro" id="IPR014031">
    <property type="entry name" value="Ketoacyl_synth_C"/>
</dbReference>
<keyword evidence="6" id="KW-0511">Multifunctional enzyme</keyword>
<dbReference type="InterPro" id="IPR014043">
    <property type="entry name" value="Acyl_transferase_dom"/>
</dbReference>
<dbReference type="InterPro" id="IPR050091">
    <property type="entry name" value="PKS_NRPS_Biosynth_Enz"/>
</dbReference>
<dbReference type="Pfam" id="PF08659">
    <property type="entry name" value="KR"/>
    <property type="match status" value="2"/>
</dbReference>
<evidence type="ECO:0000313" key="13">
    <source>
        <dbReference type="EMBL" id="MEU7076077.1"/>
    </source>
</evidence>
<dbReference type="EMBL" id="JBEZAE010000059">
    <property type="protein sequence ID" value="MEU7076077.1"/>
    <property type="molecule type" value="Genomic_DNA"/>
</dbReference>
<dbReference type="InterPro" id="IPR049551">
    <property type="entry name" value="PKS_DH_C"/>
</dbReference>
<dbReference type="Gene3D" id="3.90.180.10">
    <property type="entry name" value="Medium-chain alcohol dehydrogenases, catalytic domain"/>
    <property type="match status" value="1"/>
</dbReference>
<dbReference type="InterPro" id="IPR042104">
    <property type="entry name" value="PKS_dehydratase_sf"/>
</dbReference>
<dbReference type="InterPro" id="IPR018201">
    <property type="entry name" value="Ketoacyl_synth_AS"/>
</dbReference>
<dbReference type="PROSITE" id="PS01162">
    <property type="entry name" value="QOR_ZETA_CRYSTAL"/>
    <property type="match status" value="1"/>
</dbReference>
<organism evidence="13 14">
    <name type="scientific">Streptomyces narbonensis</name>
    <dbReference type="NCBI Taxonomy" id="67333"/>
    <lineage>
        <taxon>Bacteria</taxon>
        <taxon>Bacillati</taxon>
        <taxon>Actinomycetota</taxon>
        <taxon>Actinomycetes</taxon>
        <taxon>Kitasatosporales</taxon>
        <taxon>Streptomycetaceae</taxon>
        <taxon>Streptomyces</taxon>
    </lineage>
</organism>
<dbReference type="Gene3D" id="3.40.47.10">
    <property type="match status" value="1"/>
</dbReference>
<feature type="region of interest" description="Disordered" evidence="9">
    <location>
        <begin position="2843"/>
        <end position="2868"/>
    </location>
</feature>
<name>A0ABV3CMR6_9ACTN</name>
<dbReference type="Pfam" id="PF00109">
    <property type="entry name" value="ketoacyl-synt"/>
    <property type="match status" value="1"/>
</dbReference>
<keyword evidence="14" id="KW-1185">Reference proteome</keyword>